<evidence type="ECO:0000313" key="2">
    <source>
        <dbReference type="Proteomes" id="UP000037460"/>
    </source>
</evidence>
<organism evidence="1 2">
    <name type="scientific">Chrysochromulina tobinii</name>
    <dbReference type="NCBI Taxonomy" id="1460289"/>
    <lineage>
        <taxon>Eukaryota</taxon>
        <taxon>Haptista</taxon>
        <taxon>Haptophyta</taxon>
        <taxon>Prymnesiophyceae</taxon>
        <taxon>Prymnesiales</taxon>
        <taxon>Chrysochromulinaceae</taxon>
        <taxon>Chrysochromulina</taxon>
    </lineage>
</organism>
<name>A0A0M0JW88_9EUKA</name>
<evidence type="ECO:0000313" key="1">
    <source>
        <dbReference type="EMBL" id="KOO30557.1"/>
    </source>
</evidence>
<keyword evidence="2" id="KW-1185">Reference proteome</keyword>
<gene>
    <name evidence="1" type="ORF">Ctob_003282</name>
</gene>
<reference evidence="2" key="1">
    <citation type="journal article" date="2015" name="PLoS Genet.">
        <title>Genome Sequence and Transcriptome Analyses of Chrysochromulina tobin: Metabolic Tools for Enhanced Algal Fitness in the Prominent Order Prymnesiales (Haptophyceae).</title>
        <authorList>
            <person name="Hovde B.T."/>
            <person name="Deodato C.R."/>
            <person name="Hunsperger H.M."/>
            <person name="Ryken S.A."/>
            <person name="Yost W."/>
            <person name="Jha R.K."/>
            <person name="Patterson J."/>
            <person name="Monnat R.J. Jr."/>
            <person name="Barlow S.B."/>
            <person name="Starkenburg S.R."/>
            <person name="Cattolico R.A."/>
        </authorList>
    </citation>
    <scope>NUCLEOTIDE SEQUENCE</scope>
    <source>
        <strain evidence="2">CCMP291</strain>
    </source>
</reference>
<protein>
    <submittedName>
        <fullName evidence="1">Uncharacterized protein</fullName>
    </submittedName>
</protein>
<dbReference type="Proteomes" id="UP000037460">
    <property type="component" value="Unassembled WGS sequence"/>
</dbReference>
<comment type="caution">
    <text evidence="1">The sequence shown here is derived from an EMBL/GenBank/DDBJ whole genome shotgun (WGS) entry which is preliminary data.</text>
</comment>
<dbReference type="EMBL" id="JWZX01002202">
    <property type="protein sequence ID" value="KOO30557.1"/>
    <property type="molecule type" value="Genomic_DNA"/>
</dbReference>
<accession>A0A0M0JW88</accession>
<dbReference type="AlphaFoldDB" id="A0A0M0JW88"/>
<proteinExistence type="predicted"/>
<sequence length="109" mass="12217">MTTQAVRIVHEDVASQRRRLALIMRQQAEEMPMCSLDSLDTDQADSKQVNSDVYSLPKSEYIYVGPDKRSTPFGIYDSYESLDDESLNEEEGGQQRLLSELLQATAGVG</sequence>